<dbReference type="PANTHER" id="PTHR37304">
    <property type="entry name" value="MEMBRANE PROTEIN-RELATED"/>
    <property type="match status" value="1"/>
</dbReference>
<comment type="caution">
    <text evidence="2">The sequence shown here is derived from an EMBL/GenBank/DDBJ whole genome shotgun (WGS) entry which is preliminary data.</text>
</comment>
<dbReference type="Pfam" id="PF04070">
    <property type="entry name" value="DUF378"/>
    <property type="match status" value="1"/>
</dbReference>
<sequence>MKTNQMLHVVAFFLVLVGALNWGLIGLFGLNLVQVLGLPAGLAQTVYVLIGASAVYIALTHKGDCKTCMEVMKKWK</sequence>
<dbReference type="PANTHER" id="PTHR37304:SF1">
    <property type="entry name" value="MEMBRANE PROTEIN"/>
    <property type="match status" value="1"/>
</dbReference>
<name>A0A1F7Z141_9BACT</name>
<dbReference type="Proteomes" id="UP000178870">
    <property type="component" value="Unassembled WGS sequence"/>
</dbReference>
<dbReference type="EMBL" id="MGGP01000004">
    <property type="protein sequence ID" value="OGM33301.1"/>
    <property type="molecule type" value="Genomic_DNA"/>
</dbReference>
<protein>
    <recommendedName>
        <fullName evidence="4">DUF378 domain-containing protein</fullName>
    </recommendedName>
</protein>
<feature type="transmembrane region" description="Helical" evidence="1">
    <location>
        <begin position="36"/>
        <end position="59"/>
    </location>
</feature>
<organism evidence="2 3">
    <name type="scientific">Candidatus Woesebacteria bacterium RIFCSPHIGHO2_01_FULL_44_21</name>
    <dbReference type="NCBI Taxonomy" id="1802503"/>
    <lineage>
        <taxon>Bacteria</taxon>
        <taxon>Candidatus Woeseibacteriota</taxon>
    </lineage>
</organism>
<dbReference type="AlphaFoldDB" id="A0A1F7Z141"/>
<keyword evidence="1" id="KW-0812">Transmembrane</keyword>
<dbReference type="InterPro" id="IPR007211">
    <property type="entry name" value="DUF378"/>
</dbReference>
<feature type="transmembrane region" description="Helical" evidence="1">
    <location>
        <begin position="7"/>
        <end position="30"/>
    </location>
</feature>
<evidence type="ECO:0000313" key="3">
    <source>
        <dbReference type="Proteomes" id="UP000178870"/>
    </source>
</evidence>
<keyword evidence="1" id="KW-1133">Transmembrane helix</keyword>
<evidence type="ECO:0008006" key="4">
    <source>
        <dbReference type="Google" id="ProtNLM"/>
    </source>
</evidence>
<evidence type="ECO:0000256" key="1">
    <source>
        <dbReference type="SAM" id="Phobius"/>
    </source>
</evidence>
<reference evidence="2 3" key="1">
    <citation type="journal article" date="2016" name="Nat. Commun.">
        <title>Thousands of microbial genomes shed light on interconnected biogeochemical processes in an aquifer system.</title>
        <authorList>
            <person name="Anantharaman K."/>
            <person name="Brown C.T."/>
            <person name="Hug L.A."/>
            <person name="Sharon I."/>
            <person name="Castelle C.J."/>
            <person name="Probst A.J."/>
            <person name="Thomas B.C."/>
            <person name="Singh A."/>
            <person name="Wilkins M.J."/>
            <person name="Karaoz U."/>
            <person name="Brodie E.L."/>
            <person name="Williams K.H."/>
            <person name="Hubbard S.S."/>
            <person name="Banfield J.F."/>
        </authorList>
    </citation>
    <scope>NUCLEOTIDE SEQUENCE [LARGE SCALE GENOMIC DNA]</scope>
</reference>
<proteinExistence type="predicted"/>
<gene>
    <name evidence="2" type="ORF">A2803_05545</name>
</gene>
<keyword evidence="1" id="KW-0472">Membrane</keyword>
<evidence type="ECO:0000313" key="2">
    <source>
        <dbReference type="EMBL" id="OGM33301.1"/>
    </source>
</evidence>
<accession>A0A1F7Z141</accession>